<dbReference type="Gene3D" id="2.40.50.140">
    <property type="entry name" value="Nucleic acid-binding proteins"/>
    <property type="match status" value="1"/>
</dbReference>
<dbReference type="Pfam" id="PF16100">
    <property type="entry name" value="RMI2"/>
    <property type="match status" value="1"/>
</dbReference>
<dbReference type="InterPro" id="IPR012340">
    <property type="entry name" value="NA-bd_OB-fold"/>
</dbReference>
<protein>
    <submittedName>
        <fullName evidence="1">RecQ-mediated genome instability protein 2</fullName>
    </submittedName>
</protein>
<dbReference type="PANTHER" id="PTHR33962">
    <property type="entry name" value="RECQ-MEDIATED GENOME INSTABILITY PROTEIN 2 RMI2"/>
    <property type="match status" value="1"/>
</dbReference>
<accession>A0A9Q1C973</accession>
<dbReference type="GO" id="GO:0016607">
    <property type="term" value="C:nuclear speck"/>
    <property type="evidence" value="ECO:0007669"/>
    <property type="project" value="TreeGrafter"/>
</dbReference>
<dbReference type="PANTHER" id="PTHR33962:SF1">
    <property type="entry name" value="RECQ-MEDIATED GENOME INSTABILITY PROTEIN 2"/>
    <property type="match status" value="1"/>
</dbReference>
<dbReference type="InterPro" id="IPR032245">
    <property type="entry name" value="RMI2"/>
</dbReference>
<dbReference type="GO" id="GO:0005829">
    <property type="term" value="C:cytosol"/>
    <property type="evidence" value="ECO:0007669"/>
    <property type="project" value="TreeGrafter"/>
</dbReference>
<sequence length="160" mass="17878">MAPGNVEKLSAPARKIFVDQLKHCSMQKSSDQDGTKADSGGDAKYHWMWQINPGKEDLRVQLDMVWIQGTVLECFPDAVVVHDGTGKVRGELYDVKKSKKCSPDETLVTKGSYVLLVGTILSVGEIPAIRALKCSELKDPDVHKELWQSEVLHQQRFVSR</sequence>
<dbReference type="GO" id="GO:0043007">
    <property type="term" value="P:maintenance of rDNA"/>
    <property type="evidence" value="ECO:0007669"/>
    <property type="project" value="TreeGrafter"/>
</dbReference>
<dbReference type="GO" id="GO:2000042">
    <property type="term" value="P:negative regulation of double-strand break repair via homologous recombination"/>
    <property type="evidence" value="ECO:0007669"/>
    <property type="project" value="TreeGrafter"/>
</dbReference>
<dbReference type="GO" id="GO:0006281">
    <property type="term" value="P:DNA repair"/>
    <property type="evidence" value="ECO:0007669"/>
    <property type="project" value="TreeGrafter"/>
</dbReference>
<dbReference type="EMBL" id="JAIZAY010000006">
    <property type="protein sequence ID" value="KAJ8040672.1"/>
    <property type="molecule type" value="Genomic_DNA"/>
</dbReference>
<organism evidence="1 2">
    <name type="scientific">Holothuria leucospilota</name>
    <name type="common">Black long sea cucumber</name>
    <name type="synonym">Mertensiothuria leucospilota</name>
    <dbReference type="NCBI Taxonomy" id="206669"/>
    <lineage>
        <taxon>Eukaryota</taxon>
        <taxon>Metazoa</taxon>
        <taxon>Echinodermata</taxon>
        <taxon>Eleutherozoa</taxon>
        <taxon>Echinozoa</taxon>
        <taxon>Holothuroidea</taxon>
        <taxon>Aspidochirotacea</taxon>
        <taxon>Aspidochirotida</taxon>
        <taxon>Holothuriidae</taxon>
        <taxon>Holothuria</taxon>
    </lineage>
</organism>
<comment type="caution">
    <text evidence="1">The sequence shown here is derived from an EMBL/GenBank/DDBJ whole genome shotgun (WGS) entry which is preliminary data.</text>
</comment>
<reference evidence="1" key="1">
    <citation type="submission" date="2021-10" db="EMBL/GenBank/DDBJ databases">
        <title>Tropical sea cucumber genome reveals ecological adaptation and Cuvierian tubules defense mechanism.</title>
        <authorList>
            <person name="Chen T."/>
        </authorList>
    </citation>
    <scope>NUCLEOTIDE SEQUENCE</scope>
    <source>
        <strain evidence="1">Nanhai2018</strain>
        <tissue evidence="1">Muscle</tissue>
    </source>
</reference>
<dbReference type="OrthoDB" id="10024265at2759"/>
<evidence type="ECO:0000313" key="1">
    <source>
        <dbReference type="EMBL" id="KAJ8040672.1"/>
    </source>
</evidence>
<gene>
    <name evidence="1" type="ORF">HOLleu_15034</name>
</gene>
<evidence type="ECO:0000313" key="2">
    <source>
        <dbReference type="Proteomes" id="UP001152320"/>
    </source>
</evidence>
<name>A0A9Q1C973_HOLLE</name>
<dbReference type="GO" id="GO:0033045">
    <property type="term" value="P:regulation of sister chromatid segregation"/>
    <property type="evidence" value="ECO:0007669"/>
    <property type="project" value="TreeGrafter"/>
</dbReference>
<dbReference type="Proteomes" id="UP001152320">
    <property type="component" value="Chromosome 6"/>
</dbReference>
<proteinExistence type="predicted"/>
<keyword evidence="2" id="KW-1185">Reference proteome</keyword>
<dbReference type="AlphaFoldDB" id="A0A9Q1C973"/>